<dbReference type="Gene3D" id="3.30.300.20">
    <property type="match status" value="1"/>
</dbReference>
<protein>
    <submittedName>
        <fullName evidence="3">Ohr subfamily peroxiredoxin</fullName>
    </submittedName>
</protein>
<dbReference type="PANTHER" id="PTHR33797:SF2">
    <property type="entry name" value="ORGANIC HYDROPEROXIDE RESISTANCE PROTEIN-LIKE"/>
    <property type="match status" value="1"/>
</dbReference>
<dbReference type="AlphaFoldDB" id="A0A2U1FL40"/>
<dbReference type="PANTHER" id="PTHR33797">
    <property type="entry name" value="ORGANIC HYDROPEROXIDE RESISTANCE PROTEIN-LIKE"/>
    <property type="match status" value="1"/>
</dbReference>
<evidence type="ECO:0000313" key="4">
    <source>
        <dbReference type="Proteomes" id="UP000245639"/>
    </source>
</evidence>
<dbReference type="InterPro" id="IPR015946">
    <property type="entry name" value="KH_dom-like_a/b"/>
</dbReference>
<dbReference type="RefSeq" id="WP_116706992.1">
    <property type="nucleotide sequence ID" value="NZ_QEKW01000002.1"/>
</dbReference>
<feature type="region of interest" description="Disordered" evidence="2">
    <location>
        <begin position="1"/>
        <end position="45"/>
    </location>
</feature>
<evidence type="ECO:0000313" key="3">
    <source>
        <dbReference type="EMBL" id="PVZ12888.1"/>
    </source>
</evidence>
<dbReference type="GO" id="GO:0006979">
    <property type="term" value="P:response to oxidative stress"/>
    <property type="evidence" value="ECO:0007669"/>
    <property type="project" value="InterPro"/>
</dbReference>
<keyword evidence="4" id="KW-1185">Reference proteome</keyword>
<organism evidence="3 4">
    <name type="scientific">Actinomycetospora cinnamomea</name>
    <dbReference type="NCBI Taxonomy" id="663609"/>
    <lineage>
        <taxon>Bacteria</taxon>
        <taxon>Bacillati</taxon>
        <taxon>Actinomycetota</taxon>
        <taxon>Actinomycetes</taxon>
        <taxon>Pseudonocardiales</taxon>
        <taxon>Pseudonocardiaceae</taxon>
        <taxon>Actinomycetospora</taxon>
    </lineage>
</organism>
<dbReference type="OrthoDB" id="9797508at2"/>
<proteinExistence type="inferred from homology"/>
<dbReference type="Pfam" id="PF02566">
    <property type="entry name" value="OsmC"/>
    <property type="match status" value="1"/>
</dbReference>
<dbReference type="InterPro" id="IPR036102">
    <property type="entry name" value="OsmC/Ohrsf"/>
</dbReference>
<evidence type="ECO:0000256" key="1">
    <source>
        <dbReference type="ARBA" id="ARBA00007378"/>
    </source>
</evidence>
<dbReference type="NCBIfam" id="TIGR03561">
    <property type="entry name" value="organ_hyd_perox"/>
    <property type="match status" value="1"/>
</dbReference>
<reference evidence="3 4" key="1">
    <citation type="submission" date="2018-04" db="EMBL/GenBank/DDBJ databases">
        <title>Genomic Encyclopedia of Type Strains, Phase IV (KMG-IV): sequencing the most valuable type-strain genomes for metagenomic binning, comparative biology and taxonomic classification.</title>
        <authorList>
            <person name="Goeker M."/>
        </authorList>
    </citation>
    <scope>NUCLEOTIDE SEQUENCE [LARGE SCALE GENOMIC DNA]</scope>
    <source>
        <strain evidence="3 4">DSM 45771</strain>
    </source>
</reference>
<name>A0A2U1FL40_9PSEU</name>
<dbReference type="Proteomes" id="UP000245639">
    <property type="component" value="Unassembled WGS sequence"/>
</dbReference>
<comment type="caution">
    <text evidence="3">The sequence shown here is derived from an EMBL/GenBank/DDBJ whole genome shotgun (WGS) entry which is preliminary data.</text>
</comment>
<gene>
    <name evidence="3" type="ORF">C8D89_10236</name>
</gene>
<accession>A0A2U1FL40</accession>
<sequence length="138" mass="14379">MDIQYTAEATSSGDARNGHVRSSDGVIDQDMTMPKEMGGPGGGTNPEQLFAAGYAACFHQALKLAAGQADLDIDSSTVEARVGIGPDAESFGLKVWLTATVPGADQQQADRLVARAHELCPYSKATRGNIEVNLSAAV</sequence>
<comment type="similarity">
    <text evidence="1">Belongs to the OsmC/Ohr family.</text>
</comment>
<dbReference type="InterPro" id="IPR003718">
    <property type="entry name" value="OsmC/Ohr_fam"/>
</dbReference>
<evidence type="ECO:0000256" key="2">
    <source>
        <dbReference type="SAM" id="MobiDB-lite"/>
    </source>
</evidence>
<dbReference type="Gene3D" id="2.20.25.10">
    <property type="match status" value="1"/>
</dbReference>
<dbReference type="InterPro" id="IPR019953">
    <property type="entry name" value="OHR"/>
</dbReference>
<dbReference type="SUPFAM" id="SSF82784">
    <property type="entry name" value="OsmC-like"/>
    <property type="match status" value="1"/>
</dbReference>
<dbReference type="EMBL" id="QEKW01000002">
    <property type="protein sequence ID" value="PVZ12888.1"/>
    <property type="molecule type" value="Genomic_DNA"/>
</dbReference>